<organism evidence="9">
    <name type="scientific">Phaffia rhodozyma</name>
    <name type="common">Yeast</name>
    <name type="synonym">Xanthophyllomyces dendrorhous</name>
    <dbReference type="NCBI Taxonomy" id="264483"/>
    <lineage>
        <taxon>Eukaryota</taxon>
        <taxon>Fungi</taxon>
        <taxon>Dikarya</taxon>
        <taxon>Basidiomycota</taxon>
        <taxon>Agaricomycotina</taxon>
        <taxon>Tremellomycetes</taxon>
        <taxon>Cystofilobasidiales</taxon>
        <taxon>Mrakiaceae</taxon>
        <taxon>Phaffia</taxon>
    </lineage>
</organism>
<proteinExistence type="inferred from homology"/>
<dbReference type="AlphaFoldDB" id="A0A0F7SE91"/>
<dbReference type="InterPro" id="IPR005612">
    <property type="entry name" value="CCAAT-binding_factor"/>
</dbReference>
<dbReference type="PANTHER" id="PTHR14428:SF5">
    <property type="entry name" value="NUCLEOLAR COMPLEX PROTEIN 3 HOMOLOG"/>
    <property type="match status" value="1"/>
</dbReference>
<evidence type="ECO:0000256" key="6">
    <source>
        <dbReference type="SAM" id="MobiDB-lite"/>
    </source>
</evidence>
<feature type="compositionally biased region" description="Basic and acidic residues" evidence="6">
    <location>
        <begin position="117"/>
        <end position="126"/>
    </location>
</feature>
<comment type="similarity">
    <text evidence="2 5">Belongs to the CBF/MAK21 family.</text>
</comment>
<protein>
    <recommendedName>
        <fullName evidence="5">Nucleolar complex-associated protein 3</fullName>
    </recommendedName>
</protein>
<keyword evidence="5" id="KW-0690">Ribosome biogenesis</keyword>
<sequence>MVKLKAGKQTKIANKAKGKSKKPVLSSSAAPKGTLKSESIKPAPPKNPTTKKIKAQDRKTIAIPDQDPDPYGDANSDSDGDSADGLDEETLAFFKDNQGAGFLMDIDKSRIGRTLQETERLHKIDKTQNPLPKQKRQRGNSPSMADLSDIESSDISSTMSDVELDSDLNSDLDGSDVSDLEDSAPDDSEGEEEEDEEDSDDLLDASDLEDSRPFLPSQPGPSQPNKRKRHAQPEEEAYDDQPRSFHRTRRGSDSSDSGEDDPTRGAKVRRLPIKLPGGEIQARPGMTVLPPKEVAKEDVSSDEEEQEEEEQRGEGLGLGQRWGRMAVADAVRIKNSAERKRAVKEQIASLGAEIVGGGELLDNIPLITRLSAFGLPTVPNPNPELPRIPNPMSVRALAIVSMMAVFKDIIPGYRIRELTELEQAEKVREEVRRQRDGEAGLVRAYAAYLKMLEKEIKDKSPLASLGIKCMCDLLSSVTHFNFRDNIMAVIVGRLSRKSWDSDSDVCLRAITSIFQSDLSSTHSLPLVRLLARMIKERKFAVHPNVLSCLWHVKVRAAMSKDDRGKPKRRWDKDRDWRKKAERGKGVNKGKEKLQTGEWADKKREWRTKKMRKDMRERKEIERDMEEAEAEVDEEEAGRNQTETLQHLFVLYFSILKQTKRTPLLPAALEGLARFAHLVNVDFFRDLLKVLRELIKGDKLDEMDELADEDEETNPEGSSLRVGGDKTRLRLLATVTAFELLSGQGEALNIDLSDFMTNLYGLIPLIAFDPRIEDSPSQTTEYNPSTARVAHKKSQLAASSDLFFRALDLIFFSPFASHSISPPWRAAAFAKRLLSASLYFPPGSALRAIKFVVALMVREPKVEALLASEDRTADGVWRGDVDDPQMANTFAGSFFEIGLLEKHWDESVRAEARKLGRFVGH</sequence>
<evidence type="ECO:0000256" key="3">
    <source>
        <dbReference type="ARBA" id="ARBA00023054"/>
    </source>
</evidence>
<evidence type="ECO:0000259" key="7">
    <source>
        <dbReference type="Pfam" id="PF03914"/>
    </source>
</evidence>
<dbReference type="PANTHER" id="PTHR14428">
    <property type="entry name" value="NUCLEOLAR COMPLEX PROTEIN 3"/>
    <property type="match status" value="1"/>
</dbReference>
<feature type="region of interest" description="Disordered" evidence="6">
    <location>
        <begin position="1"/>
        <end position="92"/>
    </location>
</feature>
<feature type="compositionally biased region" description="Acidic residues" evidence="6">
    <location>
        <begin position="162"/>
        <end position="208"/>
    </location>
</feature>
<dbReference type="GO" id="GO:0042254">
    <property type="term" value="P:ribosome biogenesis"/>
    <property type="evidence" value="ECO:0007669"/>
    <property type="project" value="UniProtKB-KW"/>
</dbReference>
<dbReference type="PIRSF" id="PIRSF028977">
    <property type="entry name" value="Nucleolar_complex_p3"/>
    <property type="match status" value="1"/>
</dbReference>
<evidence type="ECO:0000259" key="8">
    <source>
        <dbReference type="Pfam" id="PF07540"/>
    </source>
</evidence>
<keyword evidence="3" id="KW-0175">Coiled coil</keyword>
<dbReference type="EMBL" id="LN483144">
    <property type="protein sequence ID" value="CDZ96421.1"/>
    <property type="molecule type" value="Genomic_DNA"/>
</dbReference>
<evidence type="ECO:0000313" key="9">
    <source>
        <dbReference type="EMBL" id="CDZ96421.1"/>
    </source>
</evidence>
<evidence type="ECO:0000256" key="4">
    <source>
        <dbReference type="ARBA" id="ARBA00023242"/>
    </source>
</evidence>
<dbReference type="InterPro" id="IPR016903">
    <property type="entry name" value="Nucleolar_cplx-assoc_3"/>
</dbReference>
<keyword evidence="4" id="KW-0539">Nucleus</keyword>
<feature type="compositionally biased region" description="Acidic residues" evidence="6">
    <location>
        <begin position="300"/>
        <end position="311"/>
    </location>
</feature>
<reference evidence="9" key="1">
    <citation type="submission" date="2014-08" db="EMBL/GenBank/DDBJ databases">
        <authorList>
            <person name="Sharma Rahul"/>
            <person name="Thines Marco"/>
        </authorList>
    </citation>
    <scope>NUCLEOTIDE SEQUENCE</scope>
</reference>
<dbReference type="Pfam" id="PF03914">
    <property type="entry name" value="CBF"/>
    <property type="match status" value="1"/>
</dbReference>
<feature type="domain" description="Nucleolar complex-associated protein 3 N-terminal" evidence="8">
    <location>
        <begin position="343"/>
        <end position="448"/>
    </location>
</feature>
<feature type="compositionally biased region" description="Basic residues" evidence="6">
    <location>
        <begin position="1"/>
        <end position="22"/>
    </location>
</feature>
<evidence type="ECO:0000256" key="5">
    <source>
        <dbReference type="PIRNR" id="PIRNR028977"/>
    </source>
</evidence>
<evidence type="ECO:0000256" key="2">
    <source>
        <dbReference type="ARBA" id="ARBA00007797"/>
    </source>
</evidence>
<dbReference type="GO" id="GO:0006270">
    <property type="term" value="P:DNA replication initiation"/>
    <property type="evidence" value="ECO:0007669"/>
    <property type="project" value="TreeGrafter"/>
</dbReference>
<comment type="subcellular location">
    <subcellularLocation>
        <location evidence="1 5">Nucleus</location>
        <location evidence="1 5">Nucleolus</location>
    </subcellularLocation>
</comment>
<feature type="compositionally biased region" description="Acidic residues" evidence="6">
    <location>
        <begin position="622"/>
        <end position="635"/>
    </location>
</feature>
<feature type="region of interest" description="Disordered" evidence="6">
    <location>
        <begin position="616"/>
        <end position="637"/>
    </location>
</feature>
<dbReference type="Pfam" id="PF07540">
    <property type="entry name" value="NOC3p"/>
    <property type="match status" value="1"/>
</dbReference>
<dbReference type="GO" id="GO:0003682">
    <property type="term" value="F:chromatin binding"/>
    <property type="evidence" value="ECO:0007669"/>
    <property type="project" value="TreeGrafter"/>
</dbReference>
<feature type="compositionally biased region" description="Acidic residues" evidence="6">
    <location>
        <begin position="66"/>
        <end position="90"/>
    </location>
</feature>
<name>A0A0F7SE91_PHARH</name>
<feature type="region of interest" description="Disordered" evidence="6">
    <location>
        <begin position="561"/>
        <end position="594"/>
    </location>
</feature>
<evidence type="ECO:0000256" key="1">
    <source>
        <dbReference type="ARBA" id="ARBA00004604"/>
    </source>
</evidence>
<feature type="domain" description="CCAAT-binding factor" evidence="7">
    <location>
        <begin position="730"/>
        <end position="909"/>
    </location>
</feature>
<dbReference type="GO" id="GO:0005730">
    <property type="term" value="C:nucleolus"/>
    <property type="evidence" value="ECO:0007669"/>
    <property type="project" value="UniProtKB-SubCell"/>
</dbReference>
<feature type="region of interest" description="Disordered" evidence="6">
    <location>
        <begin position="117"/>
        <end position="318"/>
    </location>
</feature>
<accession>A0A0F7SE91</accession>
<comment type="function">
    <text evidence="5">Required for synthesis of 60S ribosomal subunits and the transport of pre-ribosomes from the nucleoplasm to the cytoplasm.</text>
</comment>
<dbReference type="InterPro" id="IPR011501">
    <property type="entry name" value="Noc3_N"/>
</dbReference>